<dbReference type="GO" id="GO:0003677">
    <property type="term" value="F:DNA binding"/>
    <property type="evidence" value="ECO:0007669"/>
    <property type="project" value="UniProtKB-KW"/>
</dbReference>
<keyword evidence="1" id="KW-0805">Transcription regulation</keyword>
<dbReference type="Gene3D" id="2.10.109.10">
    <property type="entry name" value="Umud Fragment, subunit A"/>
    <property type="match status" value="1"/>
</dbReference>
<organism evidence="5 6">
    <name type="scientific">Acinetobacter proteolyticus</name>
    <dbReference type="NCBI Taxonomy" id="1776741"/>
    <lineage>
        <taxon>Bacteria</taxon>
        <taxon>Pseudomonadati</taxon>
        <taxon>Pseudomonadota</taxon>
        <taxon>Gammaproteobacteria</taxon>
        <taxon>Moraxellales</taxon>
        <taxon>Moraxellaceae</taxon>
        <taxon>Acinetobacter</taxon>
    </lineage>
</organism>
<dbReference type="InterPro" id="IPR036286">
    <property type="entry name" value="LexA/Signal_pep-like_sf"/>
</dbReference>
<dbReference type="InterPro" id="IPR010982">
    <property type="entry name" value="Lambda_DNA-bd_dom_sf"/>
</dbReference>
<name>A0A653KCL7_9GAMM</name>
<dbReference type="InterPro" id="IPR039418">
    <property type="entry name" value="LexA-like"/>
</dbReference>
<dbReference type="CDD" id="cd00093">
    <property type="entry name" value="HTH_XRE"/>
    <property type="match status" value="1"/>
</dbReference>
<dbReference type="AlphaFoldDB" id="A0A653KCL7"/>
<sequence>MQTISCPSMKAEIGKVIKTLREGKSMSQAALAEKIGVGTPNISRYEKGTQGIEFEKLPLLADALDVKLSELFAKAEGQGLEEPQNKYRIPVISWVQAGHWQDVFHDPNNMDNLEWIETTYRPRRYTYALKVVGDSMNKKFPEGCYIIVEPEEAPYDKSFIIALLPDYTKATFKQLVDDESGKYLKPLNDKYPIMHMQPGTNFCGVVKRMEMNV</sequence>
<feature type="domain" description="HTH cro/C1-type" evidence="4">
    <location>
        <begin position="17"/>
        <end position="71"/>
    </location>
</feature>
<dbReference type="InterPro" id="IPR015927">
    <property type="entry name" value="Peptidase_S24_S26A/B/C"/>
</dbReference>
<evidence type="ECO:0000256" key="3">
    <source>
        <dbReference type="ARBA" id="ARBA00023163"/>
    </source>
</evidence>
<gene>
    <name evidence="5" type="ORF">ACI8B_60091</name>
</gene>
<dbReference type="Pfam" id="PF00717">
    <property type="entry name" value="Peptidase_S24"/>
    <property type="match status" value="1"/>
</dbReference>
<evidence type="ECO:0000313" key="6">
    <source>
        <dbReference type="Proteomes" id="UP000430404"/>
    </source>
</evidence>
<keyword evidence="2" id="KW-0238">DNA-binding</keyword>
<evidence type="ECO:0000259" key="4">
    <source>
        <dbReference type="PROSITE" id="PS50943"/>
    </source>
</evidence>
<protein>
    <recommendedName>
        <fullName evidence="4">HTH cro/C1-type domain-containing protein</fullName>
    </recommendedName>
</protein>
<dbReference type="PANTHER" id="PTHR40661:SF3">
    <property type="entry name" value="FELS-1 PROPHAGE TRANSCRIPTIONAL REGULATOR"/>
    <property type="match status" value="1"/>
</dbReference>
<dbReference type="Pfam" id="PF01381">
    <property type="entry name" value="HTH_3"/>
    <property type="match status" value="1"/>
</dbReference>
<evidence type="ECO:0000256" key="2">
    <source>
        <dbReference type="ARBA" id="ARBA00023125"/>
    </source>
</evidence>
<keyword evidence="3" id="KW-0804">Transcription</keyword>
<dbReference type="PANTHER" id="PTHR40661">
    <property type="match status" value="1"/>
</dbReference>
<dbReference type="PROSITE" id="PS50943">
    <property type="entry name" value="HTH_CROC1"/>
    <property type="match status" value="1"/>
</dbReference>
<evidence type="ECO:0000313" key="5">
    <source>
        <dbReference type="EMBL" id="VXA58249.1"/>
    </source>
</evidence>
<dbReference type="Proteomes" id="UP000430404">
    <property type="component" value="Unassembled WGS sequence"/>
</dbReference>
<dbReference type="SUPFAM" id="SSF51306">
    <property type="entry name" value="LexA/Signal peptidase"/>
    <property type="match status" value="1"/>
</dbReference>
<dbReference type="SUPFAM" id="SSF47413">
    <property type="entry name" value="lambda repressor-like DNA-binding domains"/>
    <property type="match status" value="1"/>
</dbReference>
<proteinExistence type="predicted"/>
<dbReference type="CDD" id="cd06529">
    <property type="entry name" value="S24_LexA-like"/>
    <property type="match status" value="1"/>
</dbReference>
<dbReference type="Gene3D" id="1.10.260.40">
    <property type="entry name" value="lambda repressor-like DNA-binding domains"/>
    <property type="match status" value="1"/>
</dbReference>
<accession>A0A653KCL7</accession>
<reference evidence="5 6" key="1">
    <citation type="submission" date="2019-10" db="EMBL/GenBank/DDBJ databases">
        <authorList>
            <person name="Karimi E."/>
        </authorList>
    </citation>
    <scope>NUCLEOTIDE SEQUENCE [LARGE SCALE GENOMIC DNA]</scope>
    <source>
        <strain evidence="5">Acinetobacter sp. 8BE</strain>
    </source>
</reference>
<dbReference type="SMART" id="SM00530">
    <property type="entry name" value="HTH_XRE"/>
    <property type="match status" value="1"/>
</dbReference>
<evidence type="ECO:0000256" key="1">
    <source>
        <dbReference type="ARBA" id="ARBA00023015"/>
    </source>
</evidence>
<dbReference type="InterPro" id="IPR001387">
    <property type="entry name" value="Cro/C1-type_HTH"/>
</dbReference>
<dbReference type="EMBL" id="CABWKZ010000056">
    <property type="protein sequence ID" value="VXA58249.1"/>
    <property type="molecule type" value="Genomic_DNA"/>
</dbReference>